<dbReference type="Proteomes" id="UP000253370">
    <property type="component" value="Unassembled WGS sequence"/>
</dbReference>
<keyword evidence="1" id="KW-0812">Transmembrane</keyword>
<evidence type="ECO:0000313" key="3">
    <source>
        <dbReference type="EMBL" id="RBI85652.1"/>
    </source>
</evidence>
<dbReference type="EMBL" id="QNTQ01000006">
    <property type="protein sequence ID" value="RBI85652.1"/>
    <property type="molecule type" value="Genomic_DNA"/>
</dbReference>
<keyword evidence="1" id="KW-1133">Transmembrane helix</keyword>
<evidence type="ECO:0000313" key="4">
    <source>
        <dbReference type="Proteomes" id="UP000253370"/>
    </source>
</evidence>
<dbReference type="Gene3D" id="3.40.50.410">
    <property type="entry name" value="von Willebrand factor, type A domain"/>
    <property type="match status" value="1"/>
</dbReference>
<protein>
    <recommendedName>
        <fullName evidence="2">Putative Flp pilus-assembly TadG-like N-terminal domain-containing protein</fullName>
    </recommendedName>
</protein>
<evidence type="ECO:0000256" key="1">
    <source>
        <dbReference type="SAM" id="Phobius"/>
    </source>
</evidence>
<name>A0A365U9D6_9RHOB</name>
<comment type="caution">
    <text evidence="3">The sequence shown here is derived from an EMBL/GenBank/DDBJ whole genome shotgun (WGS) entry which is preliminary data.</text>
</comment>
<reference evidence="3 4" key="1">
    <citation type="submission" date="2018-07" db="EMBL/GenBank/DDBJ databases">
        <title>Rhodosalinus sp. strain E84T genomic sequence and assembly.</title>
        <authorList>
            <person name="Liu Z.-W."/>
            <person name="Lu D.-C."/>
        </authorList>
    </citation>
    <scope>NUCLEOTIDE SEQUENCE [LARGE SCALE GENOMIC DNA]</scope>
    <source>
        <strain evidence="3 4">E84</strain>
    </source>
</reference>
<dbReference type="AlphaFoldDB" id="A0A365U9D6"/>
<keyword evidence="1" id="KW-0472">Membrane</keyword>
<accession>A0A365U9D6</accession>
<dbReference type="InterPro" id="IPR036465">
    <property type="entry name" value="vWFA_dom_sf"/>
</dbReference>
<organism evidence="3 4">
    <name type="scientific">Rhodosalinus halophilus</name>
    <dbReference type="NCBI Taxonomy" id="2259333"/>
    <lineage>
        <taxon>Bacteria</taxon>
        <taxon>Pseudomonadati</taxon>
        <taxon>Pseudomonadota</taxon>
        <taxon>Alphaproteobacteria</taxon>
        <taxon>Rhodobacterales</taxon>
        <taxon>Paracoccaceae</taxon>
        <taxon>Rhodosalinus</taxon>
    </lineage>
</organism>
<keyword evidence="4" id="KW-1185">Reference proteome</keyword>
<proteinExistence type="predicted"/>
<feature type="transmembrane region" description="Helical" evidence="1">
    <location>
        <begin position="25"/>
        <end position="44"/>
    </location>
</feature>
<feature type="domain" description="Putative Flp pilus-assembly TadG-like N-terminal" evidence="2">
    <location>
        <begin position="23"/>
        <end position="68"/>
    </location>
</feature>
<dbReference type="OrthoDB" id="7522752at2"/>
<dbReference type="SUPFAM" id="SSF53300">
    <property type="entry name" value="vWA-like"/>
    <property type="match status" value="1"/>
</dbReference>
<dbReference type="Pfam" id="PF13400">
    <property type="entry name" value="Tad"/>
    <property type="match status" value="1"/>
</dbReference>
<dbReference type="RefSeq" id="WP_113288909.1">
    <property type="nucleotide sequence ID" value="NZ_QNTQ01000006.1"/>
</dbReference>
<evidence type="ECO:0000259" key="2">
    <source>
        <dbReference type="Pfam" id="PF13400"/>
    </source>
</evidence>
<sequence length="541" mass="60173">MGRKNWDERIARRLRRFGREEEGALAIWSIFMLMMMLMAGALGIDMMLAEMRRAELQSTLDRAVLAAADLDQEQDPEGVVHSYLEVAGLAEHLQDVKVEEGLNFRNVQANVRTEQDTLLLDMFGKDVLPIVAQATAEEAVSEVEVSLVLDISGSMGSNQRLPRLKDAAEEFVDILLASAEPGAISLSIVPYATQVSVGSQLIQQFSVSDEHAHSHCVKFENGAFDTIELSTDDPLERAAHFDPFSPYTWGRGPFRTVCRTEPEAEIMPFGEDGATLKARIDDLTADGNTSIDIGVKWGAALLDPSTRPAIDAMIDAGEIDAVFAGRPRDLDEPEVLKVLVVMTDGQNTTLFEMDDDYRSGPSDFWIDPDTGRLSFETIEEGSSGCGWKWQSGWKWVCTEEEDEVVYYVPHNGDWRSTPYGGSDAYRLDYADLWAETTVGYHAYMRYLASGDPDDYYDWDNEPYHASTASLKDQRLSRICQAARDAGIVIYTVGFELPNDNAALVLEDCASSPGHFFRVEGLEISDAFTAIARQVRQVRLIE</sequence>
<gene>
    <name evidence="3" type="ORF">DRV85_07950</name>
</gene>
<dbReference type="InterPro" id="IPR028087">
    <property type="entry name" value="Tad_N"/>
</dbReference>